<dbReference type="PANTHER" id="PTHR43774">
    <property type="entry name" value="PEPTIDE METHIONINE SULFOXIDE REDUCTASE"/>
    <property type="match status" value="1"/>
</dbReference>
<accession>A0A6J5DWU8</accession>
<comment type="function">
    <text evidence="4">Has an important function as a repair enzyme for proteins that have been inactivated by oxidation. Catalyzes the reversible oxidation-reduction of methionine sulfoxide in proteins to methionine.</text>
</comment>
<gene>
    <name evidence="4 6" type="primary">msrA</name>
    <name evidence="6" type="ORF">LMG29739_02968</name>
</gene>
<comment type="catalytic activity">
    <reaction evidence="3 4">
        <text>[thioredoxin]-disulfide + L-methionine + H2O = L-methionine (S)-S-oxide + [thioredoxin]-dithiol</text>
        <dbReference type="Rhea" id="RHEA:19993"/>
        <dbReference type="Rhea" id="RHEA-COMP:10698"/>
        <dbReference type="Rhea" id="RHEA-COMP:10700"/>
        <dbReference type="ChEBI" id="CHEBI:15377"/>
        <dbReference type="ChEBI" id="CHEBI:29950"/>
        <dbReference type="ChEBI" id="CHEBI:50058"/>
        <dbReference type="ChEBI" id="CHEBI:57844"/>
        <dbReference type="ChEBI" id="CHEBI:58772"/>
        <dbReference type="EC" id="1.8.4.11"/>
    </reaction>
</comment>
<keyword evidence="7" id="KW-1185">Reference proteome</keyword>
<evidence type="ECO:0000259" key="5">
    <source>
        <dbReference type="Pfam" id="PF01625"/>
    </source>
</evidence>
<dbReference type="AlphaFoldDB" id="A0A6J5DWU8"/>
<dbReference type="InterPro" id="IPR002569">
    <property type="entry name" value="Met_Sox_Rdtase_MsrA_dom"/>
</dbReference>
<dbReference type="GO" id="GO:0008113">
    <property type="term" value="F:peptide-methionine (S)-S-oxide reductase activity"/>
    <property type="evidence" value="ECO:0007669"/>
    <property type="project" value="UniProtKB-UniRule"/>
</dbReference>
<evidence type="ECO:0000256" key="3">
    <source>
        <dbReference type="ARBA" id="ARBA00048782"/>
    </source>
</evidence>
<dbReference type="InterPro" id="IPR036509">
    <property type="entry name" value="Met_Sox_Rdtase_MsrA_sf"/>
</dbReference>
<dbReference type="SUPFAM" id="SSF55068">
    <property type="entry name" value="Peptide methionine sulfoxide reductase"/>
    <property type="match status" value="1"/>
</dbReference>
<dbReference type="RefSeq" id="WP_175111675.1">
    <property type="nucleotide sequence ID" value="NZ_CADIKF010000021.1"/>
</dbReference>
<protein>
    <recommendedName>
        <fullName evidence="4">Peptide methionine sulfoxide reductase MsrA</fullName>
        <shortName evidence="4">Protein-methionine-S-oxide reductase</shortName>
        <ecNumber evidence="4">1.8.4.11</ecNumber>
    </recommendedName>
    <alternativeName>
        <fullName evidence="4">Peptide-methionine (S)-S-oxide reductase</fullName>
        <shortName evidence="4">Peptide Met(O) reductase</shortName>
    </alternativeName>
</protein>
<evidence type="ECO:0000256" key="1">
    <source>
        <dbReference type="ARBA" id="ARBA00023002"/>
    </source>
</evidence>
<reference evidence="6 7" key="1">
    <citation type="submission" date="2020-04" db="EMBL/GenBank/DDBJ databases">
        <authorList>
            <person name="De Canck E."/>
        </authorList>
    </citation>
    <scope>NUCLEOTIDE SEQUENCE [LARGE SCALE GENOMIC DNA]</scope>
    <source>
        <strain evidence="6 7">LMG 29739</strain>
    </source>
</reference>
<dbReference type="EMBL" id="CADIKF010000021">
    <property type="protein sequence ID" value="CAB3758689.1"/>
    <property type="molecule type" value="Genomic_DNA"/>
</dbReference>
<dbReference type="Proteomes" id="UP000494329">
    <property type="component" value="Unassembled WGS sequence"/>
</dbReference>
<dbReference type="HAMAP" id="MF_01401">
    <property type="entry name" value="MsrA"/>
    <property type="match status" value="1"/>
</dbReference>
<comment type="catalytic activity">
    <reaction evidence="2 4">
        <text>L-methionyl-[protein] + [thioredoxin]-disulfide + H2O = L-methionyl-(S)-S-oxide-[protein] + [thioredoxin]-dithiol</text>
        <dbReference type="Rhea" id="RHEA:14217"/>
        <dbReference type="Rhea" id="RHEA-COMP:10698"/>
        <dbReference type="Rhea" id="RHEA-COMP:10700"/>
        <dbReference type="Rhea" id="RHEA-COMP:12313"/>
        <dbReference type="Rhea" id="RHEA-COMP:12315"/>
        <dbReference type="ChEBI" id="CHEBI:15377"/>
        <dbReference type="ChEBI" id="CHEBI:16044"/>
        <dbReference type="ChEBI" id="CHEBI:29950"/>
        <dbReference type="ChEBI" id="CHEBI:44120"/>
        <dbReference type="ChEBI" id="CHEBI:50058"/>
        <dbReference type="EC" id="1.8.4.11"/>
    </reaction>
</comment>
<organism evidence="6 7">
    <name type="scientific">Paraburkholderia solisilvae</name>
    <dbReference type="NCBI Taxonomy" id="624376"/>
    <lineage>
        <taxon>Bacteria</taxon>
        <taxon>Pseudomonadati</taxon>
        <taxon>Pseudomonadota</taxon>
        <taxon>Betaproteobacteria</taxon>
        <taxon>Burkholderiales</taxon>
        <taxon>Burkholderiaceae</taxon>
        <taxon>Paraburkholderia</taxon>
    </lineage>
</organism>
<feature type="domain" description="Peptide methionine sulphoxide reductase MsrA" evidence="5">
    <location>
        <begin position="68"/>
        <end position="219"/>
    </location>
</feature>
<comment type="similarity">
    <text evidence="4">Belongs to the MsrA Met sulfoxide reductase family.</text>
</comment>
<proteinExistence type="inferred from homology"/>
<evidence type="ECO:0000256" key="2">
    <source>
        <dbReference type="ARBA" id="ARBA00047806"/>
    </source>
</evidence>
<dbReference type="EC" id="1.8.4.11" evidence="4"/>
<evidence type="ECO:0000313" key="6">
    <source>
        <dbReference type="EMBL" id="CAB3758689.1"/>
    </source>
</evidence>
<evidence type="ECO:0000313" key="7">
    <source>
        <dbReference type="Proteomes" id="UP000494329"/>
    </source>
</evidence>
<evidence type="ECO:0000256" key="4">
    <source>
        <dbReference type="HAMAP-Rule" id="MF_01401"/>
    </source>
</evidence>
<dbReference type="NCBIfam" id="TIGR00401">
    <property type="entry name" value="msrA"/>
    <property type="match status" value="1"/>
</dbReference>
<feature type="active site" evidence="4">
    <location>
        <position position="74"/>
    </location>
</feature>
<sequence length="250" mass="27175">MQNEVSRPTSRTAAARGLRRRLPFAGLLAAVVAGIGLTHGHVFADEAHQVPPPVLDETAASAPASETVVLAGGCFWGVQGVFQHVKGVTSAVSGYTGGKQSSAEYETVSTGTTGHAESVRVTFDPHQISYGHILQIYFSVAHDPTELNRQGPDVGTQYRSTIFPSTPEQARLATAYIAQLSKAHVFSDKIVTTIEPDRTFYPAESYHQNYLTLHPDQPYIAINDIPKVDDLKKLFPTQYRDKPVLVKMAS</sequence>
<dbReference type="Pfam" id="PF01625">
    <property type="entry name" value="PMSR"/>
    <property type="match status" value="1"/>
</dbReference>
<dbReference type="PANTHER" id="PTHR43774:SF1">
    <property type="entry name" value="PEPTIDE METHIONINE SULFOXIDE REDUCTASE MSRA 2"/>
    <property type="match status" value="1"/>
</dbReference>
<name>A0A6J5DWU8_9BURK</name>
<dbReference type="Gene3D" id="3.30.1060.10">
    <property type="entry name" value="Peptide methionine sulphoxide reductase MsrA"/>
    <property type="match status" value="1"/>
</dbReference>
<keyword evidence="1 4" id="KW-0560">Oxidoreductase</keyword>